<dbReference type="PANTHER" id="PTHR23159">
    <property type="entry name" value="CENTROSOMAL PROTEIN 2"/>
    <property type="match status" value="1"/>
</dbReference>
<dbReference type="OMA" id="HIKAEQT"/>
<dbReference type="Pfam" id="PF13499">
    <property type="entry name" value="EF-hand_7"/>
    <property type="match status" value="1"/>
</dbReference>
<feature type="compositionally biased region" description="Polar residues" evidence="3">
    <location>
        <begin position="690"/>
        <end position="699"/>
    </location>
</feature>
<dbReference type="Gene3D" id="1.10.238.10">
    <property type="entry name" value="EF-hand"/>
    <property type="match status" value="2"/>
</dbReference>
<dbReference type="PANTHER" id="PTHR23159:SF31">
    <property type="entry name" value="CENTROSOME-ASSOCIATED PROTEIN CEP250 ISOFORM X1"/>
    <property type="match status" value="1"/>
</dbReference>
<dbReference type="SUPFAM" id="SSF47473">
    <property type="entry name" value="EF-hand"/>
    <property type="match status" value="1"/>
</dbReference>
<dbReference type="InterPro" id="IPR018247">
    <property type="entry name" value="EF_Hand_1_Ca_BS"/>
</dbReference>
<dbReference type="InParanoid" id="D3BFS6"/>
<dbReference type="AlphaFoldDB" id="D3BFS6"/>
<dbReference type="PROSITE" id="PS50222">
    <property type="entry name" value="EF_HAND_2"/>
    <property type="match status" value="3"/>
</dbReference>
<feature type="compositionally biased region" description="Low complexity" evidence="3">
    <location>
        <begin position="488"/>
        <end position="499"/>
    </location>
</feature>
<sequence length="980" mass="111027">MNQEHLSHLESIFNECDRNGSGFIDKDQLRELVTKITSTGLEEDELDTLMKTLDSDNDGKIALQEFINGYELIDPELLINDDNNVDIDEIDQQKIDEILNSSTVKLSSPEDYERYIRSIFNTFDTDGDGIVNKEQLREMLLDIKQKSDIEGDDEDIDYIVQVLSEGSSPDAISFDQFMSAIEHINSPSEDQSPSNSTIDFNSGSNGGNNNAHNDSIDEQDQQQQQQEDTEDLSSFSTSSSRKARNRASSWVAPVSIVQMIKKKSDLFEKQEIQEFTDASLDQSVVDQYKRKEAQLKSENLHLGSKINMVEDQLREVRESHEKLSEDNAQLKKSVVIEKIATLELQLAAANSVVKAQSSQIIIPPEEAEQLKSENQLLREQLKSHESQSSENIKLLTDECMLLKNQSKEDKARLESSNQIIHKLKATLEEKESRSHNSDPNYKLSLLSELEHQVVTRMGTPGGFEDSALANGERGNFSPIISSSTPMNTPSQSTPISISTNGRVRPETTSDDEDFSLEESNKDSSEWKEKYDAMVLQFQELQAKLESELATIAILREDVVNKEKQIGEINQKLEETNQKLQETNQKIEVTNQQLLDTNQKFNDTNQQLQDANQQLQDANQKFNDTNQQLQDANQKLQESSQQVSQLSLLNQNMNDTIASTSSTLELTNQHVDSLQSQVKDLEQRRSKLQDENQSLKNQQQVNLPQSIDPIHIKAEQTQSELSLLKQRVEELANTNNSLLNENSQLKNNFSPVNSTTELAAPTTSVNSSLAADVSDASLNTIDELQHQVTNLTAVKEQLEADLFKHQAQLAAATAAPAVPANNSLIDELKRENENLKTTGQKLDERNRILEYQSNGATEENNNLKQQLSTLNNNLQNVKLEYEAKMTNSEKKKLQKENDELKQRLKKYESEDHQHDIIEMEDEAKLLKARLEDLNSKLQNERNLNKYLQSQLDTQDRSINVDQTPLISHNKQKKSRQCCGFF</sequence>
<dbReference type="Pfam" id="PF13405">
    <property type="entry name" value="EF-hand_6"/>
    <property type="match status" value="1"/>
</dbReference>
<feature type="compositionally biased region" description="Basic and acidic residues" evidence="3">
    <location>
        <begin position="678"/>
        <end position="689"/>
    </location>
</feature>
<feature type="domain" description="EF-hand" evidence="4">
    <location>
        <begin position="41"/>
        <end position="76"/>
    </location>
</feature>
<dbReference type="InterPro" id="IPR011992">
    <property type="entry name" value="EF-hand-dom_pair"/>
</dbReference>
<dbReference type="GO" id="GO:0005509">
    <property type="term" value="F:calcium ion binding"/>
    <property type="evidence" value="ECO:0007669"/>
    <property type="project" value="InterPro"/>
</dbReference>
<feature type="region of interest" description="Disordered" evidence="3">
    <location>
        <begin position="674"/>
        <end position="699"/>
    </location>
</feature>
<evidence type="ECO:0000256" key="1">
    <source>
        <dbReference type="ARBA" id="ARBA00022837"/>
    </source>
</evidence>
<dbReference type="RefSeq" id="XP_020431807.1">
    <property type="nucleotide sequence ID" value="XM_020578212.1"/>
</dbReference>
<organism evidence="5 6">
    <name type="scientific">Heterostelium pallidum (strain ATCC 26659 / Pp 5 / PN500)</name>
    <name type="common">Cellular slime mold</name>
    <name type="synonym">Polysphondylium pallidum</name>
    <dbReference type="NCBI Taxonomy" id="670386"/>
    <lineage>
        <taxon>Eukaryota</taxon>
        <taxon>Amoebozoa</taxon>
        <taxon>Evosea</taxon>
        <taxon>Eumycetozoa</taxon>
        <taxon>Dictyostelia</taxon>
        <taxon>Acytosteliales</taxon>
        <taxon>Acytosteliaceae</taxon>
        <taxon>Heterostelium</taxon>
    </lineage>
</organism>
<dbReference type="SMART" id="SM00054">
    <property type="entry name" value="EFh"/>
    <property type="match status" value="3"/>
</dbReference>
<feature type="compositionally biased region" description="Polar residues" evidence="3">
    <location>
        <begin position="478"/>
        <end position="487"/>
    </location>
</feature>
<dbReference type="EMBL" id="ADBJ01000032">
    <property type="protein sequence ID" value="EFA79686.1"/>
    <property type="molecule type" value="Genomic_DNA"/>
</dbReference>
<evidence type="ECO:0000256" key="2">
    <source>
        <dbReference type="SAM" id="Coils"/>
    </source>
</evidence>
<feature type="region of interest" description="Disordered" evidence="3">
    <location>
        <begin position="459"/>
        <end position="525"/>
    </location>
</feature>
<comment type="caution">
    <text evidence="5">The sequence shown here is derived from an EMBL/GenBank/DDBJ whole genome shotgun (WGS) entry which is preliminary data.</text>
</comment>
<feature type="domain" description="EF-hand" evidence="4">
    <location>
        <begin position="4"/>
        <end position="39"/>
    </location>
</feature>
<dbReference type="PROSITE" id="PS00018">
    <property type="entry name" value="EF_HAND_1"/>
    <property type="match status" value="1"/>
</dbReference>
<gene>
    <name evidence="5" type="ORF">PPL_07377</name>
</gene>
<protein>
    <recommendedName>
        <fullName evidence="4">EF-hand domain-containing protein</fullName>
    </recommendedName>
</protein>
<dbReference type="InterPro" id="IPR002048">
    <property type="entry name" value="EF_hand_dom"/>
</dbReference>
<feature type="compositionally biased region" description="Low complexity" evidence="3">
    <location>
        <begin position="201"/>
        <end position="210"/>
    </location>
</feature>
<dbReference type="CDD" id="cd00051">
    <property type="entry name" value="EFh"/>
    <property type="match status" value="1"/>
</dbReference>
<keyword evidence="6" id="KW-1185">Reference proteome</keyword>
<feature type="coiled-coil region" evidence="2">
    <location>
        <begin position="306"/>
        <end position="333"/>
    </location>
</feature>
<feature type="domain" description="EF-hand" evidence="4">
    <location>
        <begin position="111"/>
        <end position="146"/>
    </location>
</feature>
<evidence type="ECO:0000256" key="3">
    <source>
        <dbReference type="SAM" id="MobiDB-lite"/>
    </source>
</evidence>
<accession>D3BFS6</accession>
<feature type="region of interest" description="Disordered" evidence="3">
    <location>
        <begin position="185"/>
        <end position="244"/>
    </location>
</feature>
<name>D3BFS6_HETP5</name>
<keyword evidence="2" id="KW-0175">Coiled coil</keyword>
<feature type="compositionally biased region" description="Polar residues" evidence="3">
    <location>
        <begin position="185"/>
        <end position="200"/>
    </location>
</feature>
<keyword evidence="1" id="KW-0106">Calcium</keyword>
<evidence type="ECO:0000313" key="5">
    <source>
        <dbReference type="EMBL" id="EFA79686.1"/>
    </source>
</evidence>
<dbReference type="Proteomes" id="UP000001396">
    <property type="component" value="Unassembled WGS sequence"/>
</dbReference>
<dbReference type="STRING" id="670386.D3BFS6"/>
<dbReference type="GeneID" id="31362858"/>
<evidence type="ECO:0000259" key="4">
    <source>
        <dbReference type="PROSITE" id="PS50222"/>
    </source>
</evidence>
<dbReference type="FunCoup" id="D3BFS6">
    <property type="interactions" value="171"/>
</dbReference>
<reference evidence="5 6" key="1">
    <citation type="journal article" date="2011" name="Genome Res.">
        <title>Phylogeny-wide analysis of social amoeba genomes highlights ancient origins for complex intercellular communication.</title>
        <authorList>
            <person name="Heidel A.J."/>
            <person name="Lawal H.M."/>
            <person name="Felder M."/>
            <person name="Schilde C."/>
            <person name="Helps N.R."/>
            <person name="Tunggal B."/>
            <person name="Rivero F."/>
            <person name="John U."/>
            <person name="Schleicher M."/>
            <person name="Eichinger L."/>
            <person name="Platzer M."/>
            <person name="Noegel A.A."/>
            <person name="Schaap P."/>
            <person name="Gloeckner G."/>
        </authorList>
    </citation>
    <scope>NUCLEOTIDE SEQUENCE [LARGE SCALE GENOMIC DNA]</scope>
    <source>
        <strain evidence="6">ATCC 26659 / Pp 5 / PN500</strain>
    </source>
</reference>
<dbReference type="SUPFAM" id="SSF57997">
    <property type="entry name" value="Tropomyosin"/>
    <property type="match status" value="1"/>
</dbReference>
<evidence type="ECO:0000313" key="6">
    <source>
        <dbReference type="Proteomes" id="UP000001396"/>
    </source>
</evidence>
<proteinExistence type="predicted"/>
<feature type="coiled-coil region" evidence="2">
    <location>
        <begin position="780"/>
        <end position="949"/>
    </location>
</feature>